<keyword evidence="8" id="KW-1185">Reference proteome</keyword>
<feature type="domain" description="Solute-binding protein family 5" evidence="6">
    <location>
        <begin position="77"/>
        <end position="440"/>
    </location>
</feature>
<dbReference type="RefSeq" id="WP_011130517.1">
    <property type="nucleotide sequence ID" value="NC_005071.1"/>
</dbReference>
<protein>
    <submittedName>
        <fullName evidence="7">ABC transporter, substrate binding protein, possibly oligopeptides</fullName>
    </submittedName>
</protein>
<comment type="subcellular location">
    <subcellularLocation>
        <location evidence="1">Cell envelope</location>
    </subcellularLocation>
</comment>
<dbReference type="CDD" id="cd08519">
    <property type="entry name" value="PBP2_NikA_DppA_OppA_like_20"/>
    <property type="match status" value="1"/>
</dbReference>
<dbReference type="AlphaFoldDB" id="Q7V6L2"/>
<evidence type="ECO:0000256" key="5">
    <source>
        <dbReference type="SAM" id="SignalP"/>
    </source>
</evidence>
<keyword evidence="3" id="KW-0813">Transport</keyword>
<accession>Q7V6L2</accession>
<feature type="chain" id="PRO_5004292403" evidence="5">
    <location>
        <begin position="25"/>
        <end position="529"/>
    </location>
</feature>
<dbReference type="GO" id="GO:0042597">
    <property type="term" value="C:periplasmic space"/>
    <property type="evidence" value="ECO:0007669"/>
    <property type="project" value="UniProtKB-ARBA"/>
</dbReference>
<evidence type="ECO:0000256" key="1">
    <source>
        <dbReference type="ARBA" id="ARBA00004196"/>
    </source>
</evidence>
<dbReference type="InterPro" id="IPR000914">
    <property type="entry name" value="SBP_5_dom"/>
</dbReference>
<dbReference type="EMBL" id="BX548175">
    <property type="protein sequence ID" value="CAE21320.1"/>
    <property type="molecule type" value="Genomic_DNA"/>
</dbReference>
<dbReference type="GO" id="GO:1904680">
    <property type="term" value="F:peptide transmembrane transporter activity"/>
    <property type="evidence" value="ECO:0007669"/>
    <property type="project" value="TreeGrafter"/>
</dbReference>
<dbReference type="GO" id="GO:0015833">
    <property type="term" value="P:peptide transport"/>
    <property type="evidence" value="ECO:0007669"/>
    <property type="project" value="TreeGrafter"/>
</dbReference>
<dbReference type="KEGG" id="pmt:PMT_1145"/>
<name>Q7V6L2_PROMM</name>
<evidence type="ECO:0000313" key="7">
    <source>
        <dbReference type="EMBL" id="CAE21320.1"/>
    </source>
</evidence>
<dbReference type="Gene3D" id="3.40.190.10">
    <property type="entry name" value="Periplasmic binding protein-like II"/>
    <property type="match status" value="1"/>
</dbReference>
<proteinExistence type="inferred from homology"/>
<dbReference type="Pfam" id="PF00496">
    <property type="entry name" value="SBP_bac_5"/>
    <property type="match status" value="1"/>
</dbReference>
<gene>
    <name evidence="7" type="ordered locus">PMT_1145</name>
</gene>
<dbReference type="SUPFAM" id="SSF53850">
    <property type="entry name" value="Periplasmic binding protein-like II"/>
    <property type="match status" value="1"/>
</dbReference>
<dbReference type="PANTHER" id="PTHR30290:SF10">
    <property type="entry name" value="PERIPLASMIC OLIGOPEPTIDE-BINDING PROTEIN-RELATED"/>
    <property type="match status" value="1"/>
</dbReference>
<dbReference type="eggNOG" id="COG0747">
    <property type="taxonomic scope" value="Bacteria"/>
</dbReference>
<keyword evidence="4 5" id="KW-0732">Signal</keyword>
<evidence type="ECO:0000256" key="4">
    <source>
        <dbReference type="ARBA" id="ARBA00022729"/>
    </source>
</evidence>
<dbReference type="Proteomes" id="UP000001423">
    <property type="component" value="Chromosome"/>
</dbReference>
<reference evidence="7 8" key="1">
    <citation type="journal article" date="2003" name="Nature">
        <title>Genome divergence in two Prochlorococcus ecotypes reflects oceanic niche differentiation.</title>
        <authorList>
            <person name="Rocap G."/>
            <person name="Larimer F.W."/>
            <person name="Lamerdin J.E."/>
            <person name="Malfatti S."/>
            <person name="Chain P."/>
            <person name="Ahlgren N.A."/>
            <person name="Arellano A."/>
            <person name="Coleman M."/>
            <person name="Hauser L."/>
            <person name="Hess W.R."/>
            <person name="Johnson Z.I."/>
            <person name="Land M.L."/>
            <person name="Lindell D."/>
            <person name="Post A.F."/>
            <person name="Regala W."/>
            <person name="Shah M."/>
            <person name="Shaw S.L."/>
            <person name="Steglich C."/>
            <person name="Sullivan M.B."/>
            <person name="Ting C.S."/>
            <person name="Tolonen A."/>
            <person name="Webb E.A."/>
            <person name="Zinser E.R."/>
            <person name="Chisholm S.W."/>
        </authorList>
    </citation>
    <scope>NUCLEOTIDE SEQUENCE [LARGE SCALE GENOMIC DNA]</scope>
    <source>
        <strain evidence="8">MIT 9313</strain>
    </source>
</reference>
<evidence type="ECO:0000256" key="2">
    <source>
        <dbReference type="ARBA" id="ARBA00005695"/>
    </source>
</evidence>
<dbReference type="PROSITE" id="PS51257">
    <property type="entry name" value="PROKAR_LIPOPROTEIN"/>
    <property type="match status" value="1"/>
</dbReference>
<dbReference type="HOGENOM" id="CLU_017028_7_4_3"/>
<dbReference type="Gene3D" id="3.10.105.10">
    <property type="entry name" value="Dipeptide-binding Protein, Domain 3"/>
    <property type="match status" value="1"/>
</dbReference>
<organism evidence="7 8">
    <name type="scientific">Prochlorococcus marinus (strain MIT 9313)</name>
    <dbReference type="NCBI Taxonomy" id="74547"/>
    <lineage>
        <taxon>Bacteria</taxon>
        <taxon>Bacillati</taxon>
        <taxon>Cyanobacteriota</taxon>
        <taxon>Cyanophyceae</taxon>
        <taxon>Synechococcales</taxon>
        <taxon>Prochlorococcaceae</taxon>
        <taxon>Prochlorococcus</taxon>
    </lineage>
</organism>
<dbReference type="InterPro" id="IPR039424">
    <property type="entry name" value="SBP_5"/>
</dbReference>
<dbReference type="InterPro" id="IPR030678">
    <property type="entry name" value="Peptide/Ni-bd"/>
</dbReference>
<feature type="signal peptide" evidence="5">
    <location>
        <begin position="1"/>
        <end position="24"/>
    </location>
</feature>
<sequence>MSSSGRRDSLLWAAALFACSLALSQVACQPPRRSERLVVASAGKITSLDPAQASTFDALQLLSALGEPLYQLDHKGELEPRLASAPPQISDGGFTISIPLRRDVLFHDGTQFNAAAMAFSLRRFLSIGTLNYVVGGRIAAVETAGPYLLRLRLTRPSTSLEGLLSSINLTPVSPTAYAKHRDQFLNKQFIGTGPYRLTSFQTQQQRLEPFQQYWSTQASNAGIDFINLSNSTALFGALRSGEVDVLLSNSLDEDQRLALHRLAKQGKLREGEGPALEIGYITLLSNAPPLNQPLLRQALAYSLDRQLMVKRVSYGLRRPLRSLVPPNLQAEPLTPWPSYNPQRAKQLLKKAGYCGTQTLTLPFTFRSNVPADKLLALTWQAQVERDLSDCLTLKLNSVESTTVYRQLGEGAFQAVILEWRGAYPDPEAYLAPLLSCSKANGSVCEEGEAAISGSFWTADGLETSLRYSDELRGPDRLHQLREIERSAAGGAAYLPIWLVAPRAWAQRRLSKPEFDGSGHLMLQHLRELH</sequence>
<evidence type="ECO:0000313" key="8">
    <source>
        <dbReference type="Proteomes" id="UP000001423"/>
    </source>
</evidence>
<comment type="similarity">
    <text evidence="2">Belongs to the bacterial solute-binding protein 5 family.</text>
</comment>
<dbReference type="GO" id="GO:0043190">
    <property type="term" value="C:ATP-binding cassette (ABC) transporter complex"/>
    <property type="evidence" value="ECO:0007669"/>
    <property type="project" value="InterPro"/>
</dbReference>
<evidence type="ECO:0000259" key="6">
    <source>
        <dbReference type="Pfam" id="PF00496"/>
    </source>
</evidence>
<dbReference type="GO" id="GO:0030313">
    <property type="term" value="C:cell envelope"/>
    <property type="evidence" value="ECO:0007669"/>
    <property type="project" value="UniProtKB-SubCell"/>
</dbReference>
<evidence type="ECO:0000256" key="3">
    <source>
        <dbReference type="ARBA" id="ARBA00022448"/>
    </source>
</evidence>
<dbReference type="PIRSF" id="PIRSF002741">
    <property type="entry name" value="MppA"/>
    <property type="match status" value="1"/>
</dbReference>
<dbReference type="PANTHER" id="PTHR30290">
    <property type="entry name" value="PERIPLASMIC BINDING COMPONENT OF ABC TRANSPORTER"/>
    <property type="match status" value="1"/>
</dbReference>